<dbReference type="SUPFAM" id="SSF57845">
    <property type="entry name" value="B-box zinc-binding domain"/>
    <property type="match status" value="1"/>
</dbReference>
<dbReference type="GO" id="GO:0008270">
    <property type="term" value="F:zinc ion binding"/>
    <property type="evidence" value="ECO:0007669"/>
    <property type="project" value="UniProtKB-KW"/>
</dbReference>
<dbReference type="PANTHER" id="PTHR25462:SF296">
    <property type="entry name" value="MEIOTIC P26, ISOFORM F"/>
    <property type="match status" value="1"/>
</dbReference>
<dbReference type="PROSITE" id="PS50119">
    <property type="entry name" value="ZF_BBOX"/>
    <property type="match status" value="1"/>
</dbReference>
<dbReference type="GeneID" id="68097204"/>
<dbReference type="RefSeq" id="XP_044548461.1">
    <property type="nucleotide sequence ID" value="XM_044694422.1"/>
</dbReference>
<feature type="coiled-coil region" evidence="2">
    <location>
        <begin position="146"/>
        <end position="223"/>
    </location>
</feature>
<dbReference type="AlphaFoldDB" id="A0AA88GQR2"/>
<gene>
    <name evidence="4" type="ORF">C9374_004749</name>
</gene>
<dbReference type="Gene3D" id="3.30.160.60">
    <property type="entry name" value="Classic Zinc Finger"/>
    <property type="match status" value="1"/>
</dbReference>
<dbReference type="Proteomes" id="UP000816034">
    <property type="component" value="Unassembled WGS sequence"/>
</dbReference>
<dbReference type="GO" id="GO:0005654">
    <property type="term" value="C:nucleoplasm"/>
    <property type="evidence" value="ECO:0007669"/>
    <property type="project" value="TreeGrafter"/>
</dbReference>
<keyword evidence="1" id="KW-0863">Zinc-finger</keyword>
<feature type="domain" description="B box-type" evidence="3">
    <location>
        <begin position="72"/>
        <end position="113"/>
    </location>
</feature>
<dbReference type="InterPro" id="IPR000315">
    <property type="entry name" value="Znf_B-box"/>
</dbReference>
<evidence type="ECO:0000256" key="2">
    <source>
        <dbReference type="SAM" id="Coils"/>
    </source>
</evidence>
<evidence type="ECO:0000313" key="5">
    <source>
        <dbReference type="Proteomes" id="UP000816034"/>
    </source>
</evidence>
<dbReference type="GO" id="GO:0061630">
    <property type="term" value="F:ubiquitin protein ligase activity"/>
    <property type="evidence" value="ECO:0007669"/>
    <property type="project" value="TreeGrafter"/>
</dbReference>
<dbReference type="EMBL" id="PYSW02000022">
    <property type="protein sequence ID" value="KAG2382782.1"/>
    <property type="molecule type" value="Genomic_DNA"/>
</dbReference>
<dbReference type="Pfam" id="PF00643">
    <property type="entry name" value="zf-B_box"/>
    <property type="match status" value="1"/>
</dbReference>
<sequence>MRVPNSTTTFCSICANDGIDDIPAEFHCETCHQFLCIGDAGSHSKKNPQHVVKKLTTNMNVNASNVPSVSSLSVSFCQLHQCPINTFCKTCRQIICSGCALSFPHQSHSCVLLSDIDQEMRQEVKKDVQKLHEMKTKWELKCHTDYSSLDQEIVEIEKQKQLLKKEMDTVFDELHQLLKKRHDILNEELDQLCCERICVISKIKELKQQVDKSMKEFDHLDSMTTLEVVSNKINSLEVVLKDFKRMVSEFKFGSVQELHEMKWKKDEKELNELKQQIDKYGTLDSSMGGLSLALQVVQLSNEWLYDESNITISTQDTVVKIIKKRGTNHHFVFNNTMMERGIFQWKVKIENRAHWIGVGVSSQELVESRDFRAFSKLLSQILLPELQWMYLENGFE</sequence>
<dbReference type="PANTHER" id="PTHR25462">
    <property type="entry name" value="BONUS, ISOFORM C-RELATED"/>
    <property type="match status" value="1"/>
</dbReference>
<comment type="caution">
    <text evidence="4">The sequence shown here is derived from an EMBL/GenBank/DDBJ whole genome shotgun (WGS) entry which is preliminary data.</text>
</comment>
<evidence type="ECO:0000313" key="4">
    <source>
        <dbReference type="EMBL" id="KAG2382782.1"/>
    </source>
</evidence>
<name>A0AA88GQR2_NAELO</name>
<reference evidence="4 5" key="1">
    <citation type="journal article" date="2018" name="BMC Genomics">
        <title>The genome of Naegleria lovaniensis, the basis for a comparative approach to unravel pathogenicity factors of the human pathogenic amoeba N. fowleri.</title>
        <authorList>
            <person name="Liechti N."/>
            <person name="Schurch N."/>
            <person name="Bruggmann R."/>
            <person name="Wittwer M."/>
        </authorList>
    </citation>
    <scope>NUCLEOTIDE SEQUENCE [LARGE SCALE GENOMIC DNA]</scope>
    <source>
        <strain evidence="4 5">ATCC 30569</strain>
    </source>
</reference>
<evidence type="ECO:0000259" key="3">
    <source>
        <dbReference type="PROSITE" id="PS50119"/>
    </source>
</evidence>
<evidence type="ECO:0000256" key="1">
    <source>
        <dbReference type="PROSITE-ProRule" id="PRU00024"/>
    </source>
</evidence>
<keyword evidence="1" id="KW-0479">Metal-binding</keyword>
<keyword evidence="2" id="KW-0175">Coiled coil</keyword>
<accession>A0AA88GQR2</accession>
<keyword evidence="1" id="KW-0862">Zinc</keyword>
<dbReference type="InterPro" id="IPR047153">
    <property type="entry name" value="TRIM45/56/19-like"/>
</dbReference>
<proteinExistence type="predicted"/>
<protein>
    <recommendedName>
        <fullName evidence="3">B box-type domain-containing protein</fullName>
    </recommendedName>
</protein>
<organism evidence="4 5">
    <name type="scientific">Naegleria lovaniensis</name>
    <name type="common">Amoeba</name>
    <dbReference type="NCBI Taxonomy" id="51637"/>
    <lineage>
        <taxon>Eukaryota</taxon>
        <taxon>Discoba</taxon>
        <taxon>Heterolobosea</taxon>
        <taxon>Tetramitia</taxon>
        <taxon>Eutetramitia</taxon>
        <taxon>Vahlkampfiidae</taxon>
        <taxon>Naegleria</taxon>
    </lineage>
</organism>
<keyword evidence="5" id="KW-1185">Reference proteome</keyword>